<evidence type="ECO:0000313" key="1">
    <source>
        <dbReference type="EMBL" id="SFN06069.1"/>
    </source>
</evidence>
<gene>
    <name evidence="1" type="ORF">SAMN05660836_02513</name>
</gene>
<dbReference type="Pfam" id="PF03692">
    <property type="entry name" value="CxxCxxCC"/>
    <property type="match status" value="1"/>
</dbReference>
<protein>
    <submittedName>
        <fullName evidence="1">Putative zinc-or iron-chelating domain-containing protein</fullName>
    </submittedName>
</protein>
<dbReference type="EMBL" id="FOUU01000012">
    <property type="protein sequence ID" value="SFN06069.1"/>
    <property type="molecule type" value="Genomic_DNA"/>
</dbReference>
<name>A0A1I4VYQ3_9BACT</name>
<dbReference type="AlphaFoldDB" id="A0A1I4VYQ3"/>
<dbReference type="Proteomes" id="UP000199611">
    <property type="component" value="Unassembled WGS sequence"/>
</dbReference>
<sequence>MGTRNQLISYQYEMAEILSLATSIVRGLDPEFLMSGSLPRRLLESMELFYRVYDESCRMYLAYIKEKLGREVSCQRGCSWCCYQMPSGLYSFEYIYIYEGLTRANPKTLYLARLLDRSEHFSLIMQKGENGKNLERYVSKNLPCAFLNPDDNTCDLYHFRPLLCRSYFSLGRPRYCHPGRFNPESKDIIHIEPSGKVRQALMDFDSSLPFRLSPIMSFGILEFGINIMKCKPIRWTDTS</sequence>
<evidence type="ECO:0000313" key="2">
    <source>
        <dbReference type="Proteomes" id="UP000199611"/>
    </source>
</evidence>
<dbReference type="OrthoDB" id="9810361at2"/>
<keyword evidence="2" id="KW-1185">Reference proteome</keyword>
<proteinExistence type="predicted"/>
<dbReference type="InterPro" id="IPR005358">
    <property type="entry name" value="Puta_zinc/iron-chelating_dom"/>
</dbReference>
<dbReference type="RefSeq" id="WP_093396256.1">
    <property type="nucleotide sequence ID" value="NZ_FOUU01000012.1"/>
</dbReference>
<accession>A0A1I4VYQ3</accession>
<dbReference type="STRING" id="39841.SAMN05660836_02513"/>
<organism evidence="1 2">
    <name type="scientific">Thermodesulforhabdus norvegica</name>
    <dbReference type="NCBI Taxonomy" id="39841"/>
    <lineage>
        <taxon>Bacteria</taxon>
        <taxon>Pseudomonadati</taxon>
        <taxon>Thermodesulfobacteriota</taxon>
        <taxon>Syntrophobacteria</taxon>
        <taxon>Syntrophobacterales</taxon>
        <taxon>Thermodesulforhabdaceae</taxon>
        <taxon>Thermodesulforhabdus</taxon>
    </lineage>
</organism>
<reference evidence="2" key="1">
    <citation type="submission" date="2016-10" db="EMBL/GenBank/DDBJ databases">
        <authorList>
            <person name="Varghese N."/>
            <person name="Submissions S."/>
        </authorList>
    </citation>
    <scope>NUCLEOTIDE SEQUENCE [LARGE SCALE GENOMIC DNA]</scope>
    <source>
        <strain evidence="2">DSM 9990</strain>
    </source>
</reference>